<organism evidence="2 3">
    <name type="scientific">Saccharopolyspora gloriosae</name>
    <dbReference type="NCBI Taxonomy" id="455344"/>
    <lineage>
        <taxon>Bacteria</taxon>
        <taxon>Bacillati</taxon>
        <taxon>Actinomycetota</taxon>
        <taxon>Actinomycetes</taxon>
        <taxon>Pseudonocardiales</taxon>
        <taxon>Pseudonocardiaceae</taxon>
        <taxon>Saccharopolyspora</taxon>
    </lineage>
</organism>
<reference evidence="2 3" key="1">
    <citation type="submission" date="2020-08" db="EMBL/GenBank/DDBJ databases">
        <title>Sequencing the genomes of 1000 actinobacteria strains.</title>
        <authorList>
            <person name="Klenk H.-P."/>
        </authorList>
    </citation>
    <scope>NUCLEOTIDE SEQUENCE [LARGE SCALE GENOMIC DNA]</scope>
    <source>
        <strain evidence="2 3">DSM 45582</strain>
    </source>
</reference>
<dbReference type="Proteomes" id="UP000580474">
    <property type="component" value="Unassembled WGS sequence"/>
</dbReference>
<name>A0A840NET6_9PSEU</name>
<evidence type="ECO:0000313" key="3">
    <source>
        <dbReference type="Proteomes" id="UP000580474"/>
    </source>
</evidence>
<evidence type="ECO:0000256" key="1">
    <source>
        <dbReference type="SAM" id="MobiDB-lite"/>
    </source>
</evidence>
<comment type="caution">
    <text evidence="2">The sequence shown here is derived from an EMBL/GenBank/DDBJ whole genome shotgun (WGS) entry which is preliminary data.</text>
</comment>
<dbReference type="RefSeq" id="WP_184479688.1">
    <property type="nucleotide sequence ID" value="NZ_JACHIV010000001.1"/>
</dbReference>
<keyword evidence="3" id="KW-1185">Reference proteome</keyword>
<feature type="region of interest" description="Disordered" evidence="1">
    <location>
        <begin position="1"/>
        <end position="36"/>
    </location>
</feature>
<protein>
    <submittedName>
        <fullName evidence="2">Uncharacterized protein</fullName>
    </submittedName>
</protein>
<gene>
    <name evidence="2" type="ORF">BJ969_003202</name>
</gene>
<evidence type="ECO:0000313" key="2">
    <source>
        <dbReference type="EMBL" id="MBB5070114.1"/>
    </source>
</evidence>
<sequence>MTATSETGETARSQNPGSPGGSTSNTAEHNSGVQSENFNGDYNIFNWYAESKQPPLKDRQVSETEIARARDHFVPCPGFEEAQATLERSRVLFLRNTGTGRSLASVRLLTKCAVASISCLSERRSFDSLADSDLEPGGGYIWQGLDREWHEQITPASVDRVATWALKQHSFVVVIVDHRVEVDLRKYTERLGKPDPVQVALSVLRSQHGLAADTAEKVLDAEFREQLTSTSAPNDAEFVAIRAWEVHRGDRDKEQAIADASSDLRTSVARWFLEVDKRSPIEYAMLVAIAVFEGREYDDVVQLAEDLENMIYKRDSGKDVESRKIFEFSKTVILFRLNAAVTPHQDTDGSGFPREAVHFRRSDWAREAFRRAWSEYDLFRPVLVDWMAKQAKLGFQWYCAKALHDVLVNVPHSEPLAHIGALAAKQSRHANELAAELVGRLARDDRTKHVVEPTLLEWCDGDRDFHRKWTAASVYATEYGRRQPDTALRELEKIARTNANLNSAVNAAIISLLDEPANRTKVLQTLVQWTGVRAIDTDSMEQGANLRAIGLDCAQAVLGLMHGTSYLRSIRAGGSFGDPDTRLVAKLFGRLFQDQNKRAESLHALLELSARSAADPTSDEAVGFAQLLFAVVPELERARALFQHWKKVFPGNTQRINRAFVTLKNLYRRFGLAPEQ</sequence>
<dbReference type="AlphaFoldDB" id="A0A840NET6"/>
<dbReference type="EMBL" id="JACHIV010000001">
    <property type="protein sequence ID" value="MBB5070114.1"/>
    <property type="molecule type" value="Genomic_DNA"/>
</dbReference>
<accession>A0A840NET6</accession>
<proteinExistence type="predicted"/>